<accession>A0A498JYE5</accession>
<sequence>MAAQARKGGISLPERRNPKKEDDGVIAKLAQSQIVVRGKQAANDAAFVTKKLMKSTGKAAWIAGTSFLILVVPLIIAMDREQQLNELELQQANILGAAPPQK</sequence>
<dbReference type="PANTHER" id="PTHR46867">
    <property type="entry name" value="MITOCHONDRIAL IMPORT RECEPTOR SUBUNIT TOM9-2"/>
    <property type="match status" value="1"/>
</dbReference>
<keyword evidence="5" id="KW-1000">Mitochondrion outer membrane</keyword>
<keyword evidence="6" id="KW-0653">Protein transport</keyword>
<evidence type="ECO:0000256" key="6">
    <source>
        <dbReference type="ARBA" id="ARBA00022927"/>
    </source>
</evidence>
<dbReference type="AlphaFoldDB" id="A0A498JYE5"/>
<evidence type="ECO:0000256" key="13">
    <source>
        <dbReference type="SAM" id="Phobius"/>
    </source>
</evidence>
<feature type="region of interest" description="Disordered" evidence="12">
    <location>
        <begin position="1"/>
        <end position="23"/>
    </location>
</feature>
<dbReference type="PANTHER" id="PTHR46867:SF4">
    <property type="entry name" value="MITOCHONDRIAL IMPORT RECEPTOR SUBUNIT TOM9-2"/>
    <property type="match status" value="1"/>
</dbReference>
<dbReference type="Pfam" id="PF04281">
    <property type="entry name" value="Tom22"/>
    <property type="match status" value="1"/>
</dbReference>
<evidence type="ECO:0000256" key="1">
    <source>
        <dbReference type="ARBA" id="ARBA00004572"/>
    </source>
</evidence>
<dbReference type="PIRSF" id="PIRSF038151">
    <property type="entry name" value="TOM9-2_plant"/>
    <property type="match status" value="1"/>
</dbReference>
<protein>
    <submittedName>
        <fullName evidence="14">Uncharacterized protein</fullName>
    </submittedName>
</protein>
<organism evidence="14 15">
    <name type="scientific">Malus domestica</name>
    <name type="common">Apple</name>
    <name type="synonym">Pyrus malus</name>
    <dbReference type="NCBI Taxonomy" id="3750"/>
    <lineage>
        <taxon>Eukaryota</taxon>
        <taxon>Viridiplantae</taxon>
        <taxon>Streptophyta</taxon>
        <taxon>Embryophyta</taxon>
        <taxon>Tracheophyta</taxon>
        <taxon>Spermatophyta</taxon>
        <taxon>Magnoliopsida</taxon>
        <taxon>eudicotyledons</taxon>
        <taxon>Gunneridae</taxon>
        <taxon>Pentapetalae</taxon>
        <taxon>rosids</taxon>
        <taxon>fabids</taxon>
        <taxon>Rosales</taxon>
        <taxon>Rosaceae</taxon>
        <taxon>Amygdaloideae</taxon>
        <taxon>Maleae</taxon>
        <taxon>Malus</taxon>
    </lineage>
</organism>
<dbReference type="GO" id="GO:0005741">
    <property type="term" value="C:mitochondrial outer membrane"/>
    <property type="evidence" value="ECO:0007669"/>
    <property type="project" value="UniProtKB-SubCell"/>
</dbReference>
<keyword evidence="3" id="KW-0813">Transport</keyword>
<evidence type="ECO:0000256" key="8">
    <source>
        <dbReference type="ARBA" id="ARBA00023010"/>
    </source>
</evidence>
<feature type="compositionally biased region" description="Basic and acidic residues" evidence="12">
    <location>
        <begin position="13"/>
        <end position="23"/>
    </location>
</feature>
<evidence type="ECO:0000313" key="15">
    <source>
        <dbReference type="Proteomes" id="UP000290289"/>
    </source>
</evidence>
<evidence type="ECO:0000313" key="14">
    <source>
        <dbReference type="EMBL" id="RXH98191.1"/>
    </source>
</evidence>
<comment type="subcellular location">
    <subcellularLocation>
        <location evidence="1">Mitochondrion outer membrane</location>
        <topology evidence="1">Single-pass membrane protein</topology>
    </subcellularLocation>
</comment>
<comment type="similarity">
    <text evidence="2">Belongs to the Tom22 family.</text>
</comment>
<evidence type="ECO:0000256" key="11">
    <source>
        <dbReference type="ARBA" id="ARBA00023170"/>
    </source>
</evidence>
<reference evidence="14 15" key="1">
    <citation type="submission" date="2018-10" db="EMBL/GenBank/DDBJ databases">
        <title>A high-quality apple genome assembly.</title>
        <authorList>
            <person name="Hu J."/>
        </authorList>
    </citation>
    <scope>NUCLEOTIDE SEQUENCE [LARGE SCALE GENOMIC DNA]</scope>
    <source>
        <strain evidence="15">cv. HFTH1</strain>
        <tissue evidence="14">Young leaf</tissue>
    </source>
</reference>
<dbReference type="STRING" id="3750.A0A498JYE5"/>
<dbReference type="Proteomes" id="UP000290289">
    <property type="component" value="Chromosome 5"/>
</dbReference>
<evidence type="ECO:0000256" key="3">
    <source>
        <dbReference type="ARBA" id="ARBA00022448"/>
    </source>
</evidence>
<dbReference type="EMBL" id="RDQH01000331">
    <property type="protein sequence ID" value="RXH98191.1"/>
    <property type="molecule type" value="Genomic_DNA"/>
</dbReference>
<comment type="caution">
    <text evidence="14">The sequence shown here is derived from an EMBL/GenBank/DDBJ whole genome shotgun (WGS) entry which is preliminary data.</text>
</comment>
<feature type="transmembrane region" description="Helical" evidence="13">
    <location>
        <begin position="59"/>
        <end position="78"/>
    </location>
</feature>
<gene>
    <name evidence="14" type="ORF">DVH24_010516</name>
</gene>
<keyword evidence="15" id="KW-1185">Reference proteome</keyword>
<evidence type="ECO:0000256" key="2">
    <source>
        <dbReference type="ARBA" id="ARBA00009874"/>
    </source>
</evidence>
<evidence type="ECO:0000256" key="7">
    <source>
        <dbReference type="ARBA" id="ARBA00022989"/>
    </source>
</evidence>
<evidence type="ECO:0000256" key="10">
    <source>
        <dbReference type="ARBA" id="ARBA00023136"/>
    </source>
</evidence>
<dbReference type="CDD" id="cd22884">
    <property type="entry name" value="TOM22"/>
    <property type="match status" value="1"/>
</dbReference>
<evidence type="ECO:0000256" key="5">
    <source>
        <dbReference type="ARBA" id="ARBA00022787"/>
    </source>
</evidence>
<evidence type="ECO:0000256" key="4">
    <source>
        <dbReference type="ARBA" id="ARBA00022692"/>
    </source>
</evidence>
<keyword evidence="8" id="KW-0811">Translocation</keyword>
<dbReference type="GO" id="GO:0006886">
    <property type="term" value="P:intracellular protein transport"/>
    <property type="evidence" value="ECO:0007669"/>
    <property type="project" value="InterPro"/>
</dbReference>
<dbReference type="InterPro" id="IPR005683">
    <property type="entry name" value="Tom22"/>
</dbReference>
<keyword evidence="4 13" id="KW-0812">Transmembrane</keyword>
<keyword evidence="9" id="KW-0496">Mitochondrion</keyword>
<keyword evidence="11" id="KW-0675">Receptor</keyword>
<evidence type="ECO:0000256" key="9">
    <source>
        <dbReference type="ARBA" id="ARBA00023128"/>
    </source>
</evidence>
<keyword evidence="7 13" id="KW-1133">Transmembrane helix</keyword>
<evidence type="ECO:0000256" key="12">
    <source>
        <dbReference type="SAM" id="MobiDB-lite"/>
    </source>
</evidence>
<name>A0A498JYE5_MALDO</name>
<keyword evidence="10 13" id="KW-0472">Membrane</keyword>
<proteinExistence type="inferred from homology"/>
<dbReference type="InterPro" id="IPR017411">
    <property type="entry name" value="Tom22_pln"/>
</dbReference>